<keyword evidence="3" id="KW-0418">Kinase</keyword>
<dbReference type="EMBL" id="QKWP01000695">
    <property type="protein sequence ID" value="RIB16185.1"/>
    <property type="molecule type" value="Genomic_DNA"/>
</dbReference>
<feature type="region of interest" description="Disordered" evidence="1">
    <location>
        <begin position="226"/>
        <end position="245"/>
    </location>
</feature>
<feature type="compositionally biased region" description="Basic and acidic residues" evidence="1">
    <location>
        <begin position="511"/>
        <end position="520"/>
    </location>
</feature>
<keyword evidence="4" id="KW-1185">Reference proteome</keyword>
<reference evidence="3 4" key="1">
    <citation type="submission" date="2018-06" db="EMBL/GenBank/DDBJ databases">
        <title>Comparative genomics reveals the genomic features of Rhizophagus irregularis, R. cerebriforme, R. diaphanum and Gigaspora rosea, and their symbiotic lifestyle signature.</title>
        <authorList>
            <person name="Morin E."/>
            <person name="San Clemente H."/>
            <person name="Chen E.C.H."/>
            <person name="De La Providencia I."/>
            <person name="Hainaut M."/>
            <person name="Kuo A."/>
            <person name="Kohler A."/>
            <person name="Murat C."/>
            <person name="Tang N."/>
            <person name="Roy S."/>
            <person name="Loubradou J."/>
            <person name="Henrissat B."/>
            <person name="Grigoriev I.V."/>
            <person name="Corradi N."/>
            <person name="Roux C."/>
            <person name="Martin F.M."/>
        </authorList>
    </citation>
    <scope>NUCLEOTIDE SEQUENCE [LARGE SCALE GENOMIC DNA]</scope>
    <source>
        <strain evidence="3 4">DAOM 194757</strain>
    </source>
</reference>
<feature type="region of interest" description="Disordered" evidence="1">
    <location>
        <begin position="501"/>
        <end position="520"/>
    </location>
</feature>
<dbReference type="SUPFAM" id="SSF56112">
    <property type="entry name" value="Protein kinase-like (PK-like)"/>
    <property type="match status" value="1"/>
</dbReference>
<dbReference type="InterPro" id="IPR000719">
    <property type="entry name" value="Prot_kinase_dom"/>
</dbReference>
<dbReference type="Pfam" id="PF07714">
    <property type="entry name" value="PK_Tyr_Ser-Thr"/>
    <property type="match status" value="1"/>
</dbReference>
<evidence type="ECO:0000313" key="4">
    <source>
        <dbReference type="Proteomes" id="UP000266673"/>
    </source>
</evidence>
<evidence type="ECO:0000256" key="1">
    <source>
        <dbReference type="SAM" id="MobiDB-lite"/>
    </source>
</evidence>
<dbReference type="STRING" id="44941.A0A397V1A0"/>
<dbReference type="InterPro" id="IPR051681">
    <property type="entry name" value="Ser/Thr_Kinases-Pseudokinases"/>
</dbReference>
<dbReference type="InterPro" id="IPR006597">
    <property type="entry name" value="Sel1-like"/>
</dbReference>
<comment type="caution">
    <text evidence="3">The sequence shown here is derived from an EMBL/GenBank/DDBJ whole genome shotgun (WGS) entry which is preliminary data.</text>
</comment>
<dbReference type="InterPro" id="IPR011990">
    <property type="entry name" value="TPR-like_helical_dom_sf"/>
</dbReference>
<dbReference type="GO" id="GO:0004674">
    <property type="term" value="F:protein serine/threonine kinase activity"/>
    <property type="evidence" value="ECO:0007669"/>
    <property type="project" value="TreeGrafter"/>
</dbReference>
<sequence>MSNENLTKLIDNFNQLNFASCQQLADMNDPDGIYRLGYCYEYGIGVEKDKRRAFTYYQKSAEMNNSNRIYQVGYCYYLGIGVDVDKHKAFTYYLKSAEEGNSMGIWKTAICYKYGVGVEENDVYYEWFLENSKYGKCANCNEFNTQKAWCQTCDPDITIQGWTSGNKEIDDCMKAIQLRTNIYEGMIEWISFDRLVNIKKIGEGGFGSIFSATWLDSIREIKEIEKTDKDEDDDDSDDNKDNGNYMYMRTRKPSSTVALKTLSGSKENHDFLKEFESLAKCGLMGTKLKIYGLAQNTETNEYLMAFQYADNGSLYKFLSKNFQELTWQTKLKLLCDISNDLYNIHGAGYIHADFHSGNILQDKGISNVIQSYISDMGLSKKYNENDSKDCIYGVMPYVAPEVLSGQKFTQAADIYSFGIIMLEMSTGQRPFDGYQFNDELAVKICIGLRPEFAPGTPECYIELAKQCMDSDPQKRPSAYKIRNTLNNWYNIIKQSDNVDLDKEDVDNENSNNKDSDSDNKDANIIKRQFLAADKMVKELQTTLPKHPDIMYTSKIINTQKISNAIKSTYFKNYIV</sequence>
<dbReference type="GO" id="GO:0005524">
    <property type="term" value="F:ATP binding"/>
    <property type="evidence" value="ECO:0007669"/>
    <property type="project" value="InterPro"/>
</dbReference>
<dbReference type="PANTHER" id="PTHR44329">
    <property type="entry name" value="SERINE/THREONINE-PROTEIN KINASE TNNI3K-RELATED"/>
    <property type="match status" value="1"/>
</dbReference>
<proteinExistence type="predicted"/>
<gene>
    <name evidence="3" type="ORF">C2G38_2190654</name>
</gene>
<keyword evidence="3" id="KW-0808">Transferase</keyword>
<feature type="domain" description="Protein kinase" evidence="2">
    <location>
        <begin position="195"/>
        <end position="489"/>
    </location>
</feature>
<dbReference type="SMART" id="SM00671">
    <property type="entry name" value="SEL1"/>
    <property type="match status" value="2"/>
</dbReference>
<evidence type="ECO:0000313" key="3">
    <source>
        <dbReference type="EMBL" id="RIB16185.1"/>
    </source>
</evidence>
<evidence type="ECO:0000259" key="2">
    <source>
        <dbReference type="PROSITE" id="PS50011"/>
    </source>
</evidence>
<dbReference type="InterPro" id="IPR001245">
    <property type="entry name" value="Ser-Thr/Tyr_kinase_cat_dom"/>
</dbReference>
<dbReference type="Proteomes" id="UP000266673">
    <property type="component" value="Unassembled WGS sequence"/>
</dbReference>
<dbReference type="Gene3D" id="1.25.40.10">
    <property type="entry name" value="Tetratricopeptide repeat domain"/>
    <property type="match status" value="1"/>
</dbReference>
<dbReference type="PROSITE" id="PS50011">
    <property type="entry name" value="PROTEIN_KINASE_DOM"/>
    <property type="match status" value="1"/>
</dbReference>
<dbReference type="Gene3D" id="1.10.510.10">
    <property type="entry name" value="Transferase(Phosphotransferase) domain 1"/>
    <property type="match status" value="1"/>
</dbReference>
<organism evidence="3 4">
    <name type="scientific">Gigaspora rosea</name>
    <dbReference type="NCBI Taxonomy" id="44941"/>
    <lineage>
        <taxon>Eukaryota</taxon>
        <taxon>Fungi</taxon>
        <taxon>Fungi incertae sedis</taxon>
        <taxon>Mucoromycota</taxon>
        <taxon>Glomeromycotina</taxon>
        <taxon>Glomeromycetes</taxon>
        <taxon>Diversisporales</taxon>
        <taxon>Gigasporaceae</taxon>
        <taxon>Gigaspora</taxon>
    </lineage>
</organism>
<accession>A0A397V1A0</accession>
<dbReference type="AlphaFoldDB" id="A0A397V1A0"/>
<name>A0A397V1A0_9GLOM</name>
<dbReference type="Pfam" id="PF08238">
    <property type="entry name" value="Sel1"/>
    <property type="match status" value="3"/>
</dbReference>
<protein>
    <submittedName>
        <fullName evidence="3">Kinase-like domain-containing protein</fullName>
    </submittedName>
</protein>
<dbReference type="SUPFAM" id="SSF81901">
    <property type="entry name" value="HCP-like"/>
    <property type="match status" value="1"/>
</dbReference>
<dbReference type="InterPro" id="IPR011009">
    <property type="entry name" value="Kinase-like_dom_sf"/>
</dbReference>